<protein>
    <submittedName>
        <fullName evidence="11">Inner membrane protein Mdm31</fullName>
    </submittedName>
</protein>
<dbReference type="eggNOG" id="ENOG502QQJG">
    <property type="taxonomic scope" value="Eukaryota"/>
</dbReference>
<accession>B6K443</accession>
<keyword evidence="7" id="KW-0496">Mitochondrion</keyword>
<dbReference type="GO" id="GO:0005743">
    <property type="term" value="C:mitochondrial inner membrane"/>
    <property type="evidence" value="ECO:0000318"/>
    <property type="project" value="GO_Central"/>
</dbReference>
<evidence type="ECO:0000256" key="2">
    <source>
        <dbReference type="ARBA" id="ARBA00005687"/>
    </source>
</evidence>
<keyword evidence="6 10" id="KW-1133">Transmembrane helix</keyword>
<evidence type="ECO:0000256" key="9">
    <source>
        <dbReference type="ARBA" id="ARBA00025191"/>
    </source>
</evidence>
<dbReference type="PANTHER" id="PTHR31068">
    <property type="entry name" value="MITOCHONDRIAL DISTRIBUTION AND MORPHOLOGY PROTEIN 31"/>
    <property type="match status" value="1"/>
</dbReference>
<keyword evidence="5" id="KW-0809">Transit peptide</keyword>
<dbReference type="OrthoDB" id="17678at2759"/>
<keyword evidence="13" id="KW-1185">Reference proteome</keyword>
<comment type="subcellular location">
    <subcellularLocation>
        <location evidence="1">Mitochondrion inner membrane</location>
    </subcellularLocation>
</comment>
<evidence type="ECO:0000256" key="4">
    <source>
        <dbReference type="ARBA" id="ARBA00022792"/>
    </source>
</evidence>
<evidence type="ECO:0000256" key="8">
    <source>
        <dbReference type="ARBA" id="ARBA00023136"/>
    </source>
</evidence>
<comment type="similarity">
    <text evidence="2">Belongs to the MDM31/MDM32 family.</text>
</comment>
<evidence type="ECO:0000256" key="1">
    <source>
        <dbReference type="ARBA" id="ARBA00004273"/>
    </source>
</evidence>
<evidence type="ECO:0000313" key="11">
    <source>
        <dbReference type="EMBL" id="EEB08250.2"/>
    </source>
</evidence>
<reference evidence="11 13" key="1">
    <citation type="journal article" date="2011" name="Science">
        <title>Comparative functional genomics of the fission yeasts.</title>
        <authorList>
            <person name="Rhind N."/>
            <person name="Chen Z."/>
            <person name="Yassour M."/>
            <person name="Thompson D.A."/>
            <person name="Haas B.J."/>
            <person name="Habib N."/>
            <person name="Wapinski I."/>
            <person name="Roy S."/>
            <person name="Lin M.F."/>
            <person name="Heiman D.I."/>
            <person name="Young S.K."/>
            <person name="Furuya K."/>
            <person name="Guo Y."/>
            <person name="Pidoux A."/>
            <person name="Chen H.M."/>
            <person name="Robbertse B."/>
            <person name="Goldberg J.M."/>
            <person name="Aoki K."/>
            <person name="Bayne E.H."/>
            <person name="Berlin A.M."/>
            <person name="Desjardins C.A."/>
            <person name="Dobbs E."/>
            <person name="Dukaj L."/>
            <person name="Fan L."/>
            <person name="FitzGerald M.G."/>
            <person name="French C."/>
            <person name="Gujja S."/>
            <person name="Hansen K."/>
            <person name="Keifenheim D."/>
            <person name="Levin J.Z."/>
            <person name="Mosher R.A."/>
            <person name="Mueller C.A."/>
            <person name="Pfiffner J."/>
            <person name="Priest M."/>
            <person name="Russ C."/>
            <person name="Smialowska A."/>
            <person name="Swoboda P."/>
            <person name="Sykes S.M."/>
            <person name="Vaughn M."/>
            <person name="Vengrova S."/>
            <person name="Yoder R."/>
            <person name="Zeng Q."/>
            <person name="Allshire R."/>
            <person name="Baulcombe D."/>
            <person name="Birren B.W."/>
            <person name="Brown W."/>
            <person name="Ekwall K."/>
            <person name="Kellis M."/>
            <person name="Leatherwood J."/>
            <person name="Levin H."/>
            <person name="Margalit H."/>
            <person name="Martienssen R."/>
            <person name="Nieduszynski C.A."/>
            <person name="Spatafora J.W."/>
            <person name="Friedman N."/>
            <person name="Dalgaard J.Z."/>
            <person name="Baumann P."/>
            <person name="Niki H."/>
            <person name="Regev A."/>
            <person name="Nusbaum C."/>
        </authorList>
    </citation>
    <scope>NUCLEOTIDE SEQUENCE [LARGE SCALE GENOMIC DNA]</scope>
    <source>
        <strain evidence="13">yFS275 / FY16936</strain>
    </source>
</reference>
<dbReference type="GO" id="GO:0007005">
    <property type="term" value="P:mitochondrion organization"/>
    <property type="evidence" value="ECO:0000318"/>
    <property type="project" value="GO_Central"/>
</dbReference>
<dbReference type="InterPro" id="IPR012571">
    <property type="entry name" value="Mdm31/Mdm32"/>
</dbReference>
<dbReference type="STRING" id="402676.B6K443"/>
<evidence type="ECO:0000256" key="10">
    <source>
        <dbReference type="SAM" id="Phobius"/>
    </source>
</evidence>
<keyword evidence="4" id="KW-0999">Mitochondrion inner membrane</keyword>
<dbReference type="PANTHER" id="PTHR31068:SF0">
    <property type="entry name" value="MITOCHONDRIAL DISTRIBUTION AND MORPHOLOGY PROTEIN 31"/>
    <property type="match status" value="1"/>
</dbReference>
<evidence type="ECO:0000313" key="12">
    <source>
        <dbReference type="JaponicusDB" id="SJAG_03395"/>
    </source>
</evidence>
<evidence type="ECO:0000256" key="5">
    <source>
        <dbReference type="ARBA" id="ARBA00022946"/>
    </source>
</evidence>
<dbReference type="GO" id="GO:0000001">
    <property type="term" value="P:mitochondrion inheritance"/>
    <property type="evidence" value="ECO:0007669"/>
    <property type="project" value="InterPro"/>
</dbReference>
<keyword evidence="3 10" id="KW-0812">Transmembrane</keyword>
<dbReference type="GeneID" id="7050120"/>
<organism evidence="11 13">
    <name type="scientific">Schizosaccharomyces japonicus (strain yFS275 / FY16936)</name>
    <name type="common">Fission yeast</name>
    <dbReference type="NCBI Taxonomy" id="402676"/>
    <lineage>
        <taxon>Eukaryota</taxon>
        <taxon>Fungi</taxon>
        <taxon>Dikarya</taxon>
        <taxon>Ascomycota</taxon>
        <taxon>Taphrinomycotina</taxon>
        <taxon>Schizosaccharomycetes</taxon>
        <taxon>Schizosaccharomycetales</taxon>
        <taxon>Schizosaccharomycetaceae</taxon>
        <taxon>Schizosaccharomyces</taxon>
    </lineage>
</organism>
<dbReference type="Pfam" id="PF08118">
    <property type="entry name" value="MDM31_MDM32"/>
    <property type="match status" value="1"/>
</dbReference>
<sequence length="594" mass="69308">MPGHGAVQIARHTLFRSLRTNIIPLSVRAQSITRTRINSVRFVHSSNYRIKQNSPRALEKRKSVLPRNQWFKRHQWQNVRQLSFFSTHWKRPFGNTFHKLKNLLFRQSKPLTVDNVSAFFSWWLVSHIIWIVVGTTTFFSLLIYLLNTVFAQELLAKWISQLVTRNTGFHVSFDSAIVPNWRKGLITVNKMVLHRRPEHEEPSLKKISPQPVHSVNQKTQEPRSANQPIVLAPKNMIQKNEDYTQFDLTIEKADVSFSFVRWLNGKGIIRELYLRGVHGVVDRRFLKQDLTLDPRDYRRKHNWGDFEFERFKLEDLRVTVLQPDGPTRFPVNVFFCELPRLRKQWLLYDFLNANTLTGSFDNSMFTIHRLQLQPPSARRNTSFGPPGSHYSRLRIDGVGVRHLNRDVTGTFSWITHGNADFIIDLAFPPEPKKPTLRQLSREVWNQIIKKQPSNGAESSKLRIKEASPNVWFDVRLRLNNLRAAVPIFTSDVSYVNNALIRPIVAYINSSRTYIPVSCRFIKPLSDFDGSWTLSDSGILQELSSRVHESFARDVVDQDIRRRRIQTVGIWSFQRIVELLRTSMQELSPISPDTR</sequence>
<dbReference type="AlphaFoldDB" id="B6K443"/>
<proteinExistence type="inferred from homology"/>
<evidence type="ECO:0000256" key="6">
    <source>
        <dbReference type="ARBA" id="ARBA00022989"/>
    </source>
</evidence>
<keyword evidence="8 10" id="KW-0472">Membrane</keyword>
<evidence type="ECO:0000256" key="7">
    <source>
        <dbReference type="ARBA" id="ARBA00023128"/>
    </source>
</evidence>
<evidence type="ECO:0000313" key="13">
    <source>
        <dbReference type="Proteomes" id="UP000001744"/>
    </source>
</evidence>
<dbReference type="Proteomes" id="UP000001744">
    <property type="component" value="Unassembled WGS sequence"/>
</dbReference>
<gene>
    <name evidence="12" type="primary">mdm31</name>
    <name evidence="11" type="ORF">SJAG_03395</name>
</gene>
<evidence type="ECO:0000256" key="3">
    <source>
        <dbReference type="ARBA" id="ARBA00022692"/>
    </source>
</evidence>
<name>B6K443_SCHJY</name>
<dbReference type="VEuPathDB" id="FungiDB:SJAG_03395"/>
<comment type="function">
    <text evidence="9">Involved in the organization of the mitochondrial membranes and the global structure of the mitochondria. Also required for mitochondrial distribution and mobility as well as for the maintenance of mitochondrial DNA nucleoids structures.</text>
</comment>
<dbReference type="OMA" id="AFFSWWL"/>
<dbReference type="JaponicusDB" id="SJAG_03395">
    <property type="gene designation" value="mdm31"/>
</dbReference>
<dbReference type="RefSeq" id="XP_002174543.2">
    <property type="nucleotide sequence ID" value="XM_002174507.2"/>
</dbReference>
<dbReference type="EMBL" id="KE651167">
    <property type="protein sequence ID" value="EEB08250.2"/>
    <property type="molecule type" value="Genomic_DNA"/>
</dbReference>
<dbReference type="HOGENOM" id="CLU_016236_2_1_1"/>
<feature type="transmembrane region" description="Helical" evidence="10">
    <location>
        <begin position="120"/>
        <end position="146"/>
    </location>
</feature>